<dbReference type="InterPro" id="IPR010982">
    <property type="entry name" value="Lambda_DNA-bd_dom_sf"/>
</dbReference>
<feature type="domain" description="HTH cro/C1-type" evidence="1">
    <location>
        <begin position="5"/>
        <end position="60"/>
    </location>
</feature>
<comment type="caution">
    <text evidence="2">The sequence shown here is derived from an EMBL/GenBank/DDBJ whole genome shotgun (WGS) entry which is preliminary data.</text>
</comment>
<evidence type="ECO:0000259" key="1">
    <source>
        <dbReference type="PROSITE" id="PS50943"/>
    </source>
</evidence>
<dbReference type="Proteomes" id="UP001165296">
    <property type="component" value="Unassembled WGS sequence"/>
</dbReference>
<dbReference type="RefSeq" id="WP_226180205.1">
    <property type="nucleotide sequence ID" value="NZ_JAJADR010000012.1"/>
</dbReference>
<dbReference type="InterPro" id="IPR001387">
    <property type="entry name" value="Cro/C1-type_HTH"/>
</dbReference>
<dbReference type="PROSITE" id="PS50943">
    <property type="entry name" value="HTH_CROC1"/>
    <property type="match status" value="1"/>
</dbReference>
<sequence>MVERIRILLQSRQLTPTQFADAIGVARPIVSHILSGRNKPSLEVVQKIIGAFPDLSLPWLLSGIEPMLAAAVAATGALPTTAPTQPTTGPEAVEAPIKRIRTVPAKAPAIAPATESEPVPAVEPLPLTEASVSTTAAEQATTVIPPISSPPTAKERPALGQDAAAMPSSLPLAALAAPGKKIRRIVIFYQDGTFSDYQPE</sequence>
<proteinExistence type="predicted"/>
<dbReference type="SMART" id="SM00530">
    <property type="entry name" value="HTH_XRE"/>
    <property type="match status" value="1"/>
</dbReference>
<dbReference type="SUPFAM" id="SSF47413">
    <property type="entry name" value="lambda repressor-like DNA-binding domains"/>
    <property type="match status" value="1"/>
</dbReference>
<dbReference type="CDD" id="cd00093">
    <property type="entry name" value="HTH_XRE"/>
    <property type="match status" value="1"/>
</dbReference>
<gene>
    <name evidence="2" type="ORF">LGH74_23025</name>
</gene>
<dbReference type="Gene3D" id="1.10.260.40">
    <property type="entry name" value="lambda repressor-like DNA-binding domains"/>
    <property type="match status" value="1"/>
</dbReference>
<keyword evidence="3" id="KW-1185">Reference proteome</keyword>
<name>A0ABS8AYL8_9BACT</name>
<evidence type="ECO:0000313" key="2">
    <source>
        <dbReference type="EMBL" id="MCB2410878.1"/>
    </source>
</evidence>
<organism evidence="2 3">
    <name type="scientific">Hymenobacter lucidus</name>
    <dbReference type="NCBI Taxonomy" id="2880930"/>
    <lineage>
        <taxon>Bacteria</taxon>
        <taxon>Pseudomonadati</taxon>
        <taxon>Bacteroidota</taxon>
        <taxon>Cytophagia</taxon>
        <taxon>Cytophagales</taxon>
        <taxon>Hymenobacteraceae</taxon>
        <taxon>Hymenobacter</taxon>
    </lineage>
</organism>
<accession>A0ABS8AYL8</accession>
<reference evidence="2" key="1">
    <citation type="submission" date="2021-10" db="EMBL/GenBank/DDBJ databases">
        <authorList>
            <person name="Dean J.D."/>
            <person name="Kim M.K."/>
            <person name="Newey C.N."/>
            <person name="Stoker T.S."/>
            <person name="Thompson D.W."/>
            <person name="Grose J.H."/>
        </authorList>
    </citation>
    <scope>NUCLEOTIDE SEQUENCE</scope>
    <source>
        <strain evidence="2">BT178</strain>
    </source>
</reference>
<dbReference type="EMBL" id="JAJADR010000012">
    <property type="protein sequence ID" value="MCB2410878.1"/>
    <property type="molecule type" value="Genomic_DNA"/>
</dbReference>
<dbReference type="Pfam" id="PF01381">
    <property type="entry name" value="HTH_3"/>
    <property type="match status" value="1"/>
</dbReference>
<protein>
    <submittedName>
        <fullName evidence="2">Helix-turn-helix domain-containing protein</fullName>
    </submittedName>
</protein>
<evidence type="ECO:0000313" key="3">
    <source>
        <dbReference type="Proteomes" id="UP001165296"/>
    </source>
</evidence>